<feature type="transmembrane region" description="Helical" evidence="1">
    <location>
        <begin position="205"/>
        <end position="225"/>
    </location>
</feature>
<keyword evidence="1" id="KW-1133">Transmembrane helix</keyword>
<dbReference type="InterPro" id="IPR002656">
    <property type="entry name" value="Acyl_transf_3_dom"/>
</dbReference>
<dbReference type="GO" id="GO:0000271">
    <property type="term" value="P:polysaccharide biosynthetic process"/>
    <property type="evidence" value="ECO:0007669"/>
    <property type="project" value="TreeGrafter"/>
</dbReference>
<feature type="transmembrane region" description="Helical" evidence="1">
    <location>
        <begin position="44"/>
        <end position="67"/>
    </location>
</feature>
<protein>
    <submittedName>
        <fullName evidence="3">Acyltransferase family protein</fullName>
    </submittedName>
</protein>
<keyword evidence="3" id="KW-0808">Transferase</keyword>
<evidence type="ECO:0000259" key="2">
    <source>
        <dbReference type="Pfam" id="PF01757"/>
    </source>
</evidence>
<dbReference type="PATRIC" id="fig|545.12.peg.857"/>
<evidence type="ECO:0000313" key="3">
    <source>
        <dbReference type="EMBL" id="CDZ82770.1"/>
    </source>
</evidence>
<keyword evidence="1" id="KW-0812">Transmembrane</keyword>
<feature type="transmembrane region" description="Helical" evidence="1">
    <location>
        <begin position="288"/>
        <end position="305"/>
    </location>
</feature>
<dbReference type="GO" id="GO:0016020">
    <property type="term" value="C:membrane"/>
    <property type="evidence" value="ECO:0007669"/>
    <property type="project" value="TreeGrafter"/>
</dbReference>
<feature type="transmembrane region" description="Helical" evidence="1">
    <location>
        <begin position="144"/>
        <end position="164"/>
    </location>
</feature>
<dbReference type="PANTHER" id="PTHR23028">
    <property type="entry name" value="ACETYLTRANSFERASE"/>
    <property type="match status" value="1"/>
</dbReference>
<keyword evidence="1" id="KW-0472">Membrane</keyword>
<feature type="transmembrane region" description="Helical" evidence="1">
    <location>
        <begin position="232"/>
        <end position="251"/>
    </location>
</feature>
<gene>
    <name evidence="3" type="ORF">BN1086_00857</name>
</gene>
<feature type="transmembrane region" description="Helical" evidence="1">
    <location>
        <begin position="12"/>
        <end position="32"/>
    </location>
</feature>
<dbReference type="EMBL" id="LK931336">
    <property type="protein sequence ID" value="CDZ82770.1"/>
    <property type="molecule type" value="Genomic_DNA"/>
</dbReference>
<dbReference type="AlphaFoldDB" id="A0A078L7R2"/>
<sequence length="371" mass="42178">MMDRKDNQTINAIQILRGLAALSVVLYHYGFYIIPGDGKISDRFFSWGGIGVDLFFVISGFIMVIVTNHSEPGFNTSKRFIINRLSRILPVYYVILFITFLTGGAMSTFHYSEKVSNLISAITFTPYVHETAPMYILSNGMFNIRWTLNFELYFYFAFALCLLCKNKLLPLLTWFLAPLFLCLLITGDITLSTKGYNFNNVYIELITNPIILEFGFGVLTGLLYLHLKKRNYSPHILISLFIIAAITLGVSTKILTMYNLLTGIAFSALVLTLSLSDHFFSKAWSKKLVYLGNISFSLYLIHNPLANFISKKVEKYIDNGMHNTFGVIVMLVAAILAAHISHKYLEIRLSKLTKAWLESVFFRKPILTKPL</sequence>
<feature type="transmembrane region" description="Helical" evidence="1">
    <location>
        <begin position="171"/>
        <end position="193"/>
    </location>
</feature>
<feature type="transmembrane region" description="Helical" evidence="1">
    <location>
        <begin position="257"/>
        <end position="276"/>
    </location>
</feature>
<feature type="transmembrane region" description="Helical" evidence="1">
    <location>
        <begin position="325"/>
        <end position="345"/>
    </location>
</feature>
<feature type="transmembrane region" description="Helical" evidence="1">
    <location>
        <begin position="88"/>
        <end position="109"/>
    </location>
</feature>
<feature type="domain" description="Acyltransferase 3" evidence="2">
    <location>
        <begin position="11"/>
        <end position="337"/>
    </location>
</feature>
<accession>A0A078L7R2</accession>
<dbReference type="GO" id="GO:0016747">
    <property type="term" value="F:acyltransferase activity, transferring groups other than amino-acyl groups"/>
    <property type="evidence" value="ECO:0007669"/>
    <property type="project" value="InterPro"/>
</dbReference>
<keyword evidence="3" id="KW-0012">Acyltransferase</keyword>
<organism evidence="3">
    <name type="scientific">Citrobacter koseri</name>
    <name type="common">Citrobacter diversus</name>
    <dbReference type="NCBI Taxonomy" id="545"/>
    <lineage>
        <taxon>Bacteria</taxon>
        <taxon>Pseudomonadati</taxon>
        <taxon>Pseudomonadota</taxon>
        <taxon>Gammaproteobacteria</taxon>
        <taxon>Enterobacterales</taxon>
        <taxon>Enterobacteriaceae</taxon>
        <taxon>Citrobacter</taxon>
    </lineage>
</organism>
<reference evidence="3" key="1">
    <citation type="submission" date="2014-06" db="EMBL/GenBank/DDBJ databases">
        <authorList>
            <person name="Urmite Genomes Urmite Genomes"/>
        </authorList>
    </citation>
    <scope>NUCLEOTIDE SEQUENCE</scope>
</reference>
<dbReference type="Pfam" id="PF01757">
    <property type="entry name" value="Acyl_transf_3"/>
    <property type="match status" value="1"/>
</dbReference>
<dbReference type="PANTHER" id="PTHR23028:SF53">
    <property type="entry name" value="ACYL_TRANSF_3 DOMAIN-CONTAINING PROTEIN"/>
    <property type="match status" value="1"/>
</dbReference>
<proteinExistence type="predicted"/>
<evidence type="ECO:0000256" key="1">
    <source>
        <dbReference type="SAM" id="Phobius"/>
    </source>
</evidence>
<name>A0A078L7R2_CITKO</name>
<dbReference type="InterPro" id="IPR050879">
    <property type="entry name" value="Acyltransferase_3"/>
</dbReference>